<dbReference type="EC" id="3.4.13.9" evidence="4"/>
<dbReference type="InterPro" id="IPR036956">
    <property type="entry name" value="Impact_N_sf"/>
</dbReference>
<comment type="similarity">
    <text evidence="1">Belongs to the IMPACT family.</text>
</comment>
<evidence type="ECO:0000259" key="3">
    <source>
        <dbReference type="Pfam" id="PF09186"/>
    </source>
</evidence>
<dbReference type="Pfam" id="PF09186">
    <property type="entry name" value="DUF1949"/>
    <property type="match status" value="1"/>
</dbReference>
<evidence type="ECO:0000313" key="5">
    <source>
        <dbReference type="Proteomes" id="UP000254082"/>
    </source>
</evidence>
<keyword evidence="5" id="KW-1185">Reference proteome</keyword>
<dbReference type="OrthoDB" id="9813771at2"/>
<dbReference type="AlphaFoldDB" id="A0A380JAK4"/>
<protein>
    <submittedName>
        <fullName evidence="4">Xaa-Pro dipeptidase</fullName>
        <ecNumber evidence="4">3.4.13.9</ecNumber>
    </submittedName>
</protein>
<name>A0A380JAK4_STRDO</name>
<dbReference type="Pfam" id="PF01205">
    <property type="entry name" value="Impact_N"/>
    <property type="match status" value="1"/>
</dbReference>
<dbReference type="InterPro" id="IPR023582">
    <property type="entry name" value="Impact"/>
</dbReference>
<dbReference type="GO" id="GO:0005737">
    <property type="term" value="C:cytoplasm"/>
    <property type="evidence" value="ECO:0007669"/>
    <property type="project" value="TreeGrafter"/>
</dbReference>
<dbReference type="Proteomes" id="UP000254082">
    <property type="component" value="Unassembled WGS sequence"/>
</dbReference>
<dbReference type="InterPro" id="IPR015269">
    <property type="entry name" value="UPF0029_Impact_C"/>
</dbReference>
<dbReference type="EMBL" id="UHFA01000002">
    <property type="protein sequence ID" value="SUN35041.1"/>
    <property type="molecule type" value="Genomic_DNA"/>
</dbReference>
<keyword evidence="4" id="KW-0645">Protease</keyword>
<proteinExistence type="inferred from homology"/>
<dbReference type="PROSITE" id="PS00910">
    <property type="entry name" value="UPF0029"/>
    <property type="match status" value="1"/>
</dbReference>
<organism evidence="4 5">
    <name type="scientific">Streptococcus downei MFe28</name>
    <dbReference type="NCBI Taxonomy" id="764290"/>
    <lineage>
        <taxon>Bacteria</taxon>
        <taxon>Bacillati</taxon>
        <taxon>Bacillota</taxon>
        <taxon>Bacilli</taxon>
        <taxon>Lactobacillales</taxon>
        <taxon>Streptococcaceae</taxon>
        <taxon>Streptococcus</taxon>
    </lineage>
</organism>
<reference evidence="4 5" key="1">
    <citation type="submission" date="2018-06" db="EMBL/GenBank/DDBJ databases">
        <authorList>
            <consortium name="Pathogen Informatics"/>
            <person name="Doyle S."/>
        </authorList>
    </citation>
    <scope>NUCLEOTIDE SEQUENCE [LARGE SCALE GENOMIC DNA]</scope>
    <source>
        <strain evidence="5">NCTC 11391</strain>
    </source>
</reference>
<dbReference type="InterPro" id="IPR035647">
    <property type="entry name" value="EFG_III/V"/>
</dbReference>
<dbReference type="InterPro" id="IPR015796">
    <property type="entry name" value="Impact_YigZ-like"/>
</dbReference>
<dbReference type="SUPFAM" id="SSF54211">
    <property type="entry name" value="Ribosomal protein S5 domain 2-like"/>
    <property type="match status" value="1"/>
</dbReference>
<dbReference type="PANTHER" id="PTHR16301:SF20">
    <property type="entry name" value="IMPACT FAMILY MEMBER YIGZ"/>
    <property type="match status" value="1"/>
</dbReference>
<gene>
    <name evidence="4" type="primary">yigZ</name>
    <name evidence="4" type="ORF">NCTC11391_00012</name>
</gene>
<dbReference type="PANTHER" id="PTHR16301">
    <property type="entry name" value="IMPACT-RELATED"/>
    <property type="match status" value="1"/>
</dbReference>
<keyword evidence="4" id="KW-0378">Hydrolase</keyword>
<feature type="domain" description="UPF0029" evidence="3">
    <location>
        <begin position="138"/>
        <end position="193"/>
    </location>
</feature>
<evidence type="ECO:0000259" key="2">
    <source>
        <dbReference type="Pfam" id="PF01205"/>
    </source>
</evidence>
<dbReference type="RefSeq" id="WP_002997530.1">
    <property type="nucleotide sequence ID" value="NZ_UHFA01000002.1"/>
</dbReference>
<dbReference type="GO" id="GO:0006446">
    <property type="term" value="P:regulation of translational initiation"/>
    <property type="evidence" value="ECO:0007669"/>
    <property type="project" value="TreeGrafter"/>
</dbReference>
<keyword evidence="4" id="KW-0224">Dipeptidase</keyword>
<dbReference type="InterPro" id="IPR020569">
    <property type="entry name" value="UPF0029_Impact_CS"/>
</dbReference>
<dbReference type="NCBIfam" id="TIGR00257">
    <property type="entry name" value="IMPACT_YIGZ"/>
    <property type="match status" value="1"/>
</dbReference>
<dbReference type="Gene3D" id="3.30.230.30">
    <property type="entry name" value="Impact, N-terminal domain"/>
    <property type="match status" value="1"/>
</dbReference>
<sequence>MNYRTIGKDTSFEEDIKKSRFICQLKRVETEEEARHFIATIKKEHHKANHSCSAMIIGQDSQIKRSSDDGEPSGTAGVPMLTILEKQGLTNILAVVTRYFGGIKLGAGGLIRAYSGVVAHTIEKGSLVEVKEQEGILLELTYPQYQTLANFLADQGLQEQDTEFSDKVRTTIYVDPHQVDKCLSDLIEFYQGKVKGQKAGSQIVEVPLN</sequence>
<dbReference type="InterPro" id="IPR001498">
    <property type="entry name" value="Impact_N"/>
</dbReference>
<dbReference type="SUPFAM" id="SSF54980">
    <property type="entry name" value="EF-G C-terminal domain-like"/>
    <property type="match status" value="1"/>
</dbReference>
<evidence type="ECO:0000256" key="1">
    <source>
        <dbReference type="ARBA" id="ARBA00007665"/>
    </source>
</evidence>
<dbReference type="GO" id="GO:0102009">
    <property type="term" value="F:proline dipeptidase activity"/>
    <property type="evidence" value="ECO:0007669"/>
    <property type="project" value="UniProtKB-EC"/>
</dbReference>
<dbReference type="InterPro" id="IPR020568">
    <property type="entry name" value="Ribosomal_Su5_D2-typ_SF"/>
</dbReference>
<feature type="domain" description="Impact N-terminal" evidence="2">
    <location>
        <begin position="17"/>
        <end position="121"/>
    </location>
</feature>
<evidence type="ECO:0000313" key="4">
    <source>
        <dbReference type="EMBL" id="SUN35041.1"/>
    </source>
</evidence>
<accession>A0A380JAK4</accession>